<reference evidence="2" key="1">
    <citation type="submission" date="2023-03" db="UniProtKB">
        <authorList>
            <consortium name="EnsemblPlants"/>
        </authorList>
    </citation>
    <scope>IDENTIFICATION</scope>
</reference>
<feature type="compositionally biased region" description="Basic residues" evidence="1">
    <location>
        <begin position="300"/>
        <end position="313"/>
    </location>
</feature>
<dbReference type="EnsemblPlants" id="MELO3C033249.2.1">
    <property type="protein sequence ID" value="MELO3C033249.2.1"/>
    <property type="gene ID" value="MELO3C033249.2"/>
</dbReference>
<proteinExistence type="predicted"/>
<dbReference type="AlphaFoldDB" id="A0A9I9EFW7"/>
<dbReference type="Gramene" id="MELO3C033249.2.1">
    <property type="protein sequence ID" value="MELO3C033249.2.1"/>
    <property type="gene ID" value="MELO3C033249.2"/>
</dbReference>
<sequence length="356" mass="41520">MPTLFRKLDLVKQREVFKPQITSTFALSHLIPPYLICHARFGTWFIFCYARCAEFIRRYFMGGSNNATRLASRLGLCNKMCMFYLCVAKCIASNLLVPSPHISCISVIYARNKFSDKIILLQSTHYMAFQPWSQYYNLMLTKYKSGTQSHPFKGFTDLLHIMLSGFQQQREIINHHLPNVLIRIHSFAIMGKNTLNSVPFLSLPGPSGKSKEALLSPQSNKESPLVFSSITKLMPTLSLPLFHLHMQPRQSLIFWRATLFLIIKNQLVEIPSHNQRERIQIAKTTQRFHEWHLFISGEKKKNRPTTKRQKKRQRDQQGDQQNKARCFEASTDKNGWHKCQKEQKRRLQYKVALSEN</sequence>
<feature type="region of interest" description="Disordered" evidence="1">
    <location>
        <begin position="299"/>
        <end position="340"/>
    </location>
</feature>
<evidence type="ECO:0000313" key="2">
    <source>
        <dbReference type="EnsemblPlants" id="MELO3C033249.2.1"/>
    </source>
</evidence>
<name>A0A9I9EFW7_CUCME</name>
<protein>
    <submittedName>
        <fullName evidence="2">Uncharacterized protein</fullName>
    </submittedName>
</protein>
<evidence type="ECO:0000256" key="1">
    <source>
        <dbReference type="SAM" id="MobiDB-lite"/>
    </source>
</evidence>
<organism evidence="2">
    <name type="scientific">Cucumis melo</name>
    <name type="common">Muskmelon</name>
    <dbReference type="NCBI Taxonomy" id="3656"/>
    <lineage>
        <taxon>Eukaryota</taxon>
        <taxon>Viridiplantae</taxon>
        <taxon>Streptophyta</taxon>
        <taxon>Embryophyta</taxon>
        <taxon>Tracheophyta</taxon>
        <taxon>Spermatophyta</taxon>
        <taxon>Magnoliopsida</taxon>
        <taxon>eudicotyledons</taxon>
        <taxon>Gunneridae</taxon>
        <taxon>Pentapetalae</taxon>
        <taxon>rosids</taxon>
        <taxon>fabids</taxon>
        <taxon>Cucurbitales</taxon>
        <taxon>Cucurbitaceae</taxon>
        <taxon>Benincaseae</taxon>
        <taxon>Cucumis</taxon>
    </lineage>
</organism>
<feature type="compositionally biased region" description="Basic and acidic residues" evidence="1">
    <location>
        <begin position="330"/>
        <end position="340"/>
    </location>
</feature>
<accession>A0A9I9EFW7</accession>